<keyword evidence="2 8" id="KW-0813">Transport</keyword>
<dbReference type="PANTHER" id="PTHR30069:SF28">
    <property type="entry name" value="TONB-DEPENDENT RECEPTOR YNCD-RELATED"/>
    <property type="match status" value="1"/>
</dbReference>
<evidence type="ECO:0000256" key="10">
    <source>
        <dbReference type="SAM" id="SignalP"/>
    </source>
</evidence>
<dbReference type="SUPFAM" id="SSF56935">
    <property type="entry name" value="Porins"/>
    <property type="match status" value="1"/>
</dbReference>
<evidence type="ECO:0000256" key="9">
    <source>
        <dbReference type="RuleBase" id="RU003357"/>
    </source>
</evidence>
<evidence type="ECO:0000256" key="3">
    <source>
        <dbReference type="ARBA" id="ARBA00022452"/>
    </source>
</evidence>
<name>A0ABS7JK67_9SPHN</name>
<evidence type="ECO:0000256" key="5">
    <source>
        <dbReference type="ARBA" id="ARBA00023077"/>
    </source>
</evidence>
<dbReference type="RefSeq" id="WP_221598858.1">
    <property type="nucleotide sequence ID" value="NZ_JAIGNQ010000004.1"/>
</dbReference>
<evidence type="ECO:0000256" key="6">
    <source>
        <dbReference type="ARBA" id="ARBA00023136"/>
    </source>
</evidence>
<keyword evidence="6 8" id="KW-0472">Membrane</keyword>
<keyword evidence="14" id="KW-1185">Reference proteome</keyword>
<dbReference type="EMBL" id="JAIGNQ010000004">
    <property type="protein sequence ID" value="MBX7489787.1"/>
    <property type="molecule type" value="Genomic_DNA"/>
</dbReference>
<dbReference type="InterPro" id="IPR000531">
    <property type="entry name" value="Beta-barrel_TonB"/>
</dbReference>
<dbReference type="InterPro" id="IPR039426">
    <property type="entry name" value="TonB-dep_rcpt-like"/>
</dbReference>
<evidence type="ECO:0000256" key="1">
    <source>
        <dbReference type="ARBA" id="ARBA00004571"/>
    </source>
</evidence>
<sequence length="668" mass="72960">MKTFLAVSTALAASWSNPAVALENDDEDATIVVVGDREAEGEEELRNRPGGIDLVTAEDFEDKQAVSLRDALALSPGVYAQPRFGQEIRLSIRGSGISRGYHMRGITLLQDGVPINLADDNGDFQELDPSVLDRLEVYRGANAFRFGGATLGGAINGVTPRGRDASGIALRVVGGSFHTLRGQAEYGFARDSVDGWLAISGDWSDGEREHAERRGLRINGNFGLALSDNVNTRFYVNTNTIRQKLPGSLPYDAALSTPERGNFLGDQARDIDSLRLQSRTLFDLDAIELEAGAFINAKSLYHPIFQVVDQKSLDRGVFARAVHEAGAVRINAGVTARFGSNHSRRFINIGGERGALTFDAELDATTIDAYGEVQYEILSRMKLIAGGVYTHGTRTQEIAFPAKSIGRASFDQFSPRIGALWSPRDDVEVFANFSRSHELPGFIELAQISSFVPLAPQRAWSAEAGARGRYGAIDFDLTAYRAKVTGEMLQYTVNSNIPASTFNAERTIHQGIELGLGVQIASWLSARGTYTYNDFRFEGDSQYGDNRLPVIPRHVIHAEARLGPESWHLSPSVEWVPQGAFADYSNTFRTAGYASLGLTASCTIFDQIEVFADARNLLDHKAIGDISAVTSYRFDDPTTPWNEGSSIFNPIERRAVFIGVRARIGSEG</sequence>
<evidence type="ECO:0000256" key="8">
    <source>
        <dbReference type="PROSITE-ProRule" id="PRU01360"/>
    </source>
</evidence>
<comment type="caution">
    <text evidence="13">The sequence shown here is derived from an EMBL/GenBank/DDBJ whole genome shotgun (WGS) entry which is preliminary data.</text>
</comment>
<dbReference type="InterPro" id="IPR036942">
    <property type="entry name" value="Beta-barrel_TonB_sf"/>
</dbReference>
<organism evidence="13 14">
    <name type="scientific">Qipengyuania pacifica</name>
    <dbReference type="NCBI Taxonomy" id="2860199"/>
    <lineage>
        <taxon>Bacteria</taxon>
        <taxon>Pseudomonadati</taxon>
        <taxon>Pseudomonadota</taxon>
        <taxon>Alphaproteobacteria</taxon>
        <taxon>Sphingomonadales</taxon>
        <taxon>Erythrobacteraceae</taxon>
        <taxon>Qipengyuania</taxon>
    </lineage>
</organism>
<comment type="similarity">
    <text evidence="8 9">Belongs to the TonB-dependent receptor family.</text>
</comment>
<dbReference type="Proteomes" id="UP000776651">
    <property type="component" value="Unassembled WGS sequence"/>
</dbReference>
<dbReference type="Pfam" id="PF07715">
    <property type="entry name" value="Plug"/>
    <property type="match status" value="1"/>
</dbReference>
<evidence type="ECO:0000313" key="14">
    <source>
        <dbReference type="Proteomes" id="UP000776651"/>
    </source>
</evidence>
<dbReference type="InterPro" id="IPR037066">
    <property type="entry name" value="Plug_dom_sf"/>
</dbReference>
<keyword evidence="10" id="KW-0732">Signal</keyword>
<evidence type="ECO:0000256" key="7">
    <source>
        <dbReference type="ARBA" id="ARBA00023237"/>
    </source>
</evidence>
<feature type="domain" description="TonB-dependent receptor-like beta-barrel" evidence="11">
    <location>
        <begin position="181"/>
        <end position="617"/>
    </location>
</feature>
<evidence type="ECO:0000313" key="13">
    <source>
        <dbReference type="EMBL" id="MBX7489787.1"/>
    </source>
</evidence>
<feature type="chain" id="PRO_5045325003" evidence="10">
    <location>
        <begin position="22"/>
        <end position="668"/>
    </location>
</feature>
<keyword evidence="7 8" id="KW-0998">Cell outer membrane</keyword>
<dbReference type="PROSITE" id="PS52016">
    <property type="entry name" value="TONB_DEPENDENT_REC_3"/>
    <property type="match status" value="1"/>
</dbReference>
<proteinExistence type="inferred from homology"/>
<dbReference type="InterPro" id="IPR012910">
    <property type="entry name" value="Plug_dom"/>
</dbReference>
<evidence type="ECO:0000259" key="11">
    <source>
        <dbReference type="Pfam" id="PF00593"/>
    </source>
</evidence>
<evidence type="ECO:0000256" key="4">
    <source>
        <dbReference type="ARBA" id="ARBA00022692"/>
    </source>
</evidence>
<evidence type="ECO:0000259" key="12">
    <source>
        <dbReference type="Pfam" id="PF07715"/>
    </source>
</evidence>
<comment type="subcellular location">
    <subcellularLocation>
        <location evidence="1 8">Cell outer membrane</location>
        <topology evidence="1 8">Multi-pass membrane protein</topology>
    </subcellularLocation>
</comment>
<protein>
    <submittedName>
        <fullName evidence="13">TonB-dependent receptor</fullName>
    </submittedName>
</protein>
<keyword evidence="4 8" id="KW-0812">Transmembrane</keyword>
<accession>A0ABS7JK67</accession>
<dbReference type="PANTHER" id="PTHR30069">
    <property type="entry name" value="TONB-DEPENDENT OUTER MEMBRANE RECEPTOR"/>
    <property type="match status" value="1"/>
</dbReference>
<feature type="signal peptide" evidence="10">
    <location>
        <begin position="1"/>
        <end position="21"/>
    </location>
</feature>
<keyword evidence="13" id="KW-0675">Receptor</keyword>
<feature type="domain" description="TonB-dependent receptor plug" evidence="12">
    <location>
        <begin position="45"/>
        <end position="154"/>
    </location>
</feature>
<reference evidence="13 14" key="1">
    <citation type="submission" date="2021-08" db="EMBL/GenBank/DDBJ databases">
        <title>Comparative Genomics Analysis of the Genus Qipengyuania Reveals Extensive Genetic Diversity and Metabolic Versatility, Including the Description of Fifteen Novel Species.</title>
        <authorList>
            <person name="Liu Y."/>
        </authorList>
    </citation>
    <scope>NUCLEOTIDE SEQUENCE [LARGE SCALE GENOMIC DNA]</scope>
    <source>
        <strain evidence="13 14">GH25</strain>
    </source>
</reference>
<keyword evidence="5 9" id="KW-0798">TonB box</keyword>
<keyword evidence="3 8" id="KW-1134">Transmembrane beta strand</keyword>
<dbReference type="Pfam" id="PF00593">
    <property type="entry name" value="TonB_dep_Rec_b-barrel"/>
    <property type="match status" value="1"/>
</dbReference>
<dbReference type="Gene3D" id="2.40.170.20">
    <property type="entry name" value="TonB-dependent receptor, beta-barrel domain"/>
    <property type="match status" value="1"/>
</dbReference>
<gene>
    <name evidence="13" type="ORF">K3177_14865</name>
</gene>
<dbReference type="Gene3D" id="2.170.130.10">
    <property type="entry name" value="TonB-dependent receptor, plug domain"/>
    <property type="match status" value="1"/>
</dbReference>
<evidence type="ECO:0000256" key="2">
    <source>
        <dbReference type="ARBA" id="ARBA00022448"/>
    </source>
</evidence>